<dbReference type="EMBL" id="JSWE01000096">
    <property type="protein sequence ID" value="KIE05373.1"/>
    <property type="molecule type" value="Genomic_DNA"/>
</dbReference>
<keyword evidence="2" id="KW-1185">Reference proteome</keyword>
<accession>A0A0C1QMV0</accession>
<organism evidence="1 2">
    <name type="scientific">Candidatus Jidaibacter acanthamoebae</name>
    <dbReference type="NCBI Taxonomy" id="86105"/>
    <lineage>
        <taxon>Bacteria</taxon>
        <taxon>Pseudomonadati</taxon>
        <taxon>Pseudomonadota</taxon>
        <taxon>Alphaproteobacteria</taxon>
        <taxon>Rickettsiales</taxon>
        <taxon>Candidatus Midichloriaceae</taxon>
        <taxon>Candidatus Jidaibacter</taxon>
    </lineage>
</organism>
<reference evidence="1 2" key="1">
    <citation type="submission" date="2014-11" db="EMBL/GenBank/DDBJ databases">
        <title>A Rickettsiales Symbiont of Amoebae With Ancient Features.</title>
        <authorList>
            <person name="Schulz F."/>
            <person name="Martijn J."/>
            <person name="Wascher F."/>
            <person name="Kostanjsek R."/>
            <person name="Ettema T.J."/>
            <person name="Horn M."/>
        </authorList>
    </citation>
    <scope>NUCLEOTIDE SEQUENCE [LARGE SCALE GENOMIC DNA]</scope>
    <source>
        <strain evidence="1 2">UWC36</strain>
    </source>
</reference>
<comment type="caution">
    <text evidence="1">The sequence shown here is derived from an EMBL/GenBank/DDBJ whole genome shotgun (WGS) entry which is preliminary data.</text>
</comment>
<dbReference type="RefSeq" id="WP_039456466.1">
    <property type="nucleotide sequence ID" value="NZ_JSWE01000096.1"/>
</dbReference>
<evidence type="ECO:0000313" key="1">
    <source>
        <dbReference type="EMBL" id="KIE05373.1"/>
    </source>
</evidence>
<gene>
    <name evidence="1" type="ORF">NF27_DT01470</name>
</gene>
<name>A0A0C1QMV0_9RICK</name>
<protein>
    <submittedName>
        <fullName evidence="1">Uncharacterized protein</fullName>
    </submittedName>
</protein>
<dbReference type="AlphaFoldDB" id="A0A0C1QMV0"/>
<evidence type="ECO:0000313" key="2">
    <source>
        <dbReference type="Proteomes" id="UP000031258"/>
    </source>
</evidence>
<dbReference type="OrthoDB" id="9823565at2"/>
<proteinExistence type="predicted"/>
<dbReference type="Proteomes" id="UP000031258">
    <property type="component" value="Unassembled WGS sequence"/>
</dbReference>
<sequence>MQQMLVKDFHKLIKVLNTTVTNIVKNKTDLPAGLINDLLKLEAVELLNYSEVSAYAQGIISSADAKNPSAQLVSSLASILGKVTTDSQFAKENNTIIEETDQLIKYISEHSLKISSSLRSSLRSNFQNPTNEHEQGFLEKINFKFTSAGFNIAEIAEGLMMAYFAYKGAIPFGKAGIAVFGAKALFKAFEPLEYVKNDGFFSYGNNISPYEEQDQHCINDDQHCYLTPEAKGQDEL</sequence>